<dbReference type="InterPro" id="IPR012827">
    <property type="entry name" value="Hemerythrin_metal-bd"/>
</dbReference>
<dbReference type="InterPro" id="IPR000014">
    <property type="entry name" value="PAS"/>
</dbReference>
<comment type="similarity">
    <text evidence="2">Belongs to the hemerythrin family.</text>
</comment>
<evidence type="ECO:0000256" key="6">
    <source>
        <dbReference type="ARBA" id="ARBA00034247"/>
    </source>
</evidence>
<dbReference type="FunFam" id="3.30.70.270:FF:000001">
    <property type="entry name" value="Diguanylate cyclase domain protein"/>
    <property type="match status" value="1"/>
</dbReference>
<dbReference type="SMART" id="SM00267">
    <property type="entry name" value="GGDEF"/>
    <property type="match status" value="1"/>
</dbReference>
<dbReference type="AlphaFoldDB" id="A0A2W4SAS5"/>
<name>A0A2W4SAS5_9GAMM</name>
<dbReference type="Gene3D" id="3.30.450.20">
    <property type="entry name" value="PAS domain"/>
    <property type="match status" value="1"/>
</dbReference>
<dbReference type="GO" id="GO:0043709">
    <property type="term" value="P:cell adhesion involved in single-species biofilm formation"/>
    <property type="evidence" value="ECO:0007669"/>
    <property type="project" value="TreeGrafter"/>
</dbReference>
<dbReference type="GO" id="GO:0046872">
    <property type="term" value="F:metal ion binding"/>
    <property type="evidence" value="ECO:0007669"/>
    <property type="project" value="UniProtKB-KW"/>
</dbReference>
<dbReference type="CDD" id="cd00130">
    <property type="entry name" value="PAS"/>
    <property type="match status" value="1"/>
</dbReference>
<dbReference type="InterPro" id="IPR043128">
    <property type="entry name" value="Rev_trsase/Diguanyl_cyclase"/>
</dbReference>
<accession>A0A2W4SAS5</accession>
<dbReference type="SUPFAM" id="SSF55785">
    <property type="entry name" value="PYP-like sensor domain (PAS domain)"/>
    <property type="match status" value="1"/>
</dbReference>
<dbReference type="Pfam" id="PF08448">
    <property type="entry name" value="PAS_4"/>
    <property type="match status" value="1"/>
</dbReference>
<dbReference type="Proteomes" id="UP000249396">
    <property type="component" value="Unassembled WGS sequence"/>
</dbReference>
<dbReference type="NCBIfam" id="TIGR00254">
    <property type="entry name" value="GGDEF"/>
    <property type="match status" value="1"/>
</dbReference>
<dbReference type="NCBIfam" id="TIGR02481">
    <property type="entry name" value="hemeryth_dom"/>
    <property type="match status" value="1"/>
</dbReference>
<dbReference type="SUPFAM" id="SSF55073">
    <property type="entry name" value="Nucleotide cyclase"/>
    <property type="match status" value="1"/>
</dbReference>
<dbReference type="Gene3D" id="1.20.120.50">
    <property type="entry name" value="Hemerythrin-like"/>
    <property type="match status" value="1"/>
</dbReference>
<dbReference type="GO" id="GO:0005886">
    <property type="term" value="C:plasma membrane"/>
    <property type="evidence" value="ECO:0007669"/>
    <property type="project" value="TreeGrafter"/>
</dbReference>
<dbReference type="InterPro" id="IPR012312">
    <property type="entry name" value="Hemerythrin-like"/>
</dbReference>
<dbReference type="CDD" id="cd01949">
    <property type="entry name" value="GGDEF"/>
    <property type="match status" value="1"/>
</dbReference>
<gene>
    <name evidence="8" type="ORF">DM484_30720</name>
</gene>
<dbReference type="InterPro" id="IPR035938">
    <property type="entry name" value="Hemerythrin-like_sf"/>
</dbReference>
<evidence type="ECO:0000256" key="4">
    <source>
        <dbReference type="ARBA" id="ARBA00022723"/>
    </source>
</evidence>
<comment type="cofactor">
    <cofactor evidence="1">
        <name>Mg(2+)</name>
        <dbReference type="ChEBI" id="CHEBI:18420"/>
    </cofactor>
</comment>
<proteinExistence type="inferred from homology"/>
<evidence type="ECO:0000256" key="1">
    <source>
        <dbReference type="ARBA" id="ARBA00001946"/>
    </source>
</evidence>
<dbReference type="Pfam" id="PF01814">
    <property type="entry name" value="Hemerythrin"/>
    <property type="match status" value="1"/>
</dbReference>
<dbReference type="InterPro" id="IPR035965">
    <property type="entry name" value="PAS-like_dom_sf"/>
</dbReference>
<sequence>MQIDDILQVLPLFLNHSNAAVAIKDIDGCYLFANSEFSRYADKPWQEINGHCDADFQMPEYNQKIQDIEQSAISLLRGVSCDEEFSRDGNTVYYLSTRFPILDELQHVIGIGIVAMDVTAQHQSISEAEQALCAAEQMNAQLRLAVASLEQLASTDRLTNAWNRRRFEEAVESEIHRFHRYGHPLSLMMLDIDHFKKVNDTYGHQEGDRVLKQVAERIFASIRKSDSLTRWGGEEFIVLTPNTGLAYASILAERIRANIAIQAVGDVGTVTVSIGVAEYFPTSSSKDWLERADRAMYTAKREGRNRIEIDATVGNAPIVAEHFEGHFVQLVWKNAFLSGNEVIDTQHQGLFRVANELLDAVLSGRPSDEVSLIVSRLLSDVVRHFEDEEAILAALSFPGLAEHAGEHARLVAKALELADAFKTGVLSVGSLFQFLAYDVVTRHMLGADREYFPYTAA</sequence>
<keyword evidence="4" id="KW-0479">Metal-binding</keyword>
<dbReference type="Pfam" id="PF00990">
    <property type="entry name" value="GGDEF"/>
    <property type="match status" value="1"/>
</dbReference>
<dbReference type="InterPro" id="IPR029787">
    <property type="entry name" value="Nucleotide_cyclase"/>
</dbReference>
<dbReference type="CDD" id="cd12107">
    <property type="entry name" value="Hemerythrin"/>
    <property type="match status" value="1"/>
</dbReference>
<dbReference type="GO" id="GO:1902201">
    <property type="term" value="P:negative regulation of bacterial-type flagellum-dependent cell motility"/>
    <property type="evidence" value="ECO:0007669"/>
    <property type="project" value="TreeGrafter"/>
</dbReference>
<protein>
    <recommendedName>
        <fullName evidence="3">diguanylate cyclase</fullName>
        <ecNumber evidence="3">2.7.7.65</ecNumber>
    </recommendedName>
</protein>
<organism evidence="8 9">
    <name type="scientific">Candidatus Methylumidiphilus alinenensis</name>
    <dbReference type="NCBI Taxonomy" id="2202197"/>
    <lineage>
        <taxon>Bacteria</taxon>
        <taxon>Pseudomonadati</taxon>
        <taxon>Pseudomonadota</taxon>
        <taxon>Gammaproteobacteria</taxon>
        <taxon>Methylococcales</taxon>
        <taxon>Candidatus Methylumidiphilus</taxon>
    </lineage>
</organism>
<reference evidence="8 9" key="1">
    <citation type="journal article" date="2018" name="Aquat. Microb. Ecol.">
        <title>Gammaproteobacterial methanotrophs dominate.</title>
        <authorList>
            <person name="Rissanen A.J."/>
            <person name="Saarenheimo J."/>
            <person name="Tiirola M."/>
            <person name="Peura S."/>
            <person name="Aalto S.L."/>
            <person name="Karvinen A."/>
            <person name="Nykanen H."/>
        </authorList>
    </citation>
    <scope>NUCLEOTIDE SEQUENCE [LARGE SCALE GENOMIC DNA]</scope>
    <source>
        <strain evidence="8">AMbin10</strain>
    </source>
</reference>
<evidence type="ECO:0000256" key="2">
    <source>
        <dbReference type="ARBA" id="ARBA00010587"/>
    </source>
</evidence>
<comment type="catalytic activity">
    <reaction evidence="6">
        <text>2 GTP = 3',3'-c-di-GMP + 2 diphosphate</text>
        <dbReference type="Rhea" id="RHEA:24898"/>
        <dbReference type="ChEBI" id="CHEBI:33019"/>
        <dbReference type="ChEBI" id="CHEBI:37565"/>
        <dbReference type="ChEBI" id="CHEBI:58805"/>
        <dbReference type="EC" id="2.7.7.65"/>
    </reaction>
</comment>
<dbReference type="InterPro" id="IPR000160">
    <property type="entry name" value="GGDEF_dom"/>
</dbReference>
<comment type="caution">
    <text evidence="8">The sequence shown here is derived from an EMBL/GenBank/DDBJ whole genome shotgun (WGS) entry which is preliminary data.</text>
</comment>
<evidence type="ECO:0000256" key="5">
    <source>
        <dbReference type="ARBA" id="ARBA00023004"/>
    </source>
</evidence>
<evidence type="ECO:0000313" key="8">
    <source>
        <dbReference type="EMBL" id="PZN68887.1"/>
    </source>
</evidence>
<dbReference type="InterPro" id="IPR016131">
    <property type="entry name" value="Haemerythrin_Fe_BS"/>
</dbReference>
<dbReference type="GO" id="GO:0052621">
    <property type="term" value="F:diguanylate cyclase activity"/>
    <property type="evidence" value="ECO:0007669"/>
    <property type="project" value="UniProtKB-EC"/>
</dbReference>
<dbReference type="PANTHER" id="PTHR45138">
    <property type="entry name" value="REGULATORY COMPONENTS OF SENSORY TRANSDUCTION SYSTEM"/>
    <property type="match status" value="1"/>
</dbReference>
<dbReference type="PANTHER" id="PTHR45138:SF9">
    <property type="entry name" value="DIGUANYLATE CYCLASE DGCM-RELATED"/>
    <property type="match status" value="1"/>
</dbReference>
<evidence type="ECO:0000259" key="7">
    <source>
        <dbReference type="PROSITE" id="PS50887"/>
    </source>
</evidence>
<dbReference type="InterPro" id="IPR013656">
    <property type="entry name" value="PAS_4"/>
</dbReference>
<dbReference type="InterPro" id="IPR050469">
    <property type="entry name" value="Diguanylate_Cyclase"/>
</dbReference>
<evidence type="ECO:0000256" key="3">
    <source>
        <dbReference type="ARBA" id="ARBA00012528"/>
    </source>
</evidence>
<dbReference type="Gene3D" id="3.30.70.270">
    <property type="match status" value="1"/>
</dbReference>
<dbReference type="SUPFAM" id="SSF47188">
    <property type="entry name" value="Hemerythrin-like"/>
    <property type="match status" value="1"/>
</dbReference>
<evidence type="ECO:0000313" key="9">
    <source>
        <dbReference type="Proteomes" id="UP000249396"/>
    </source>
</evidence>
<dbReference type="EC" id="2.7.7.65" evidence="3"/>
<keyword evidence="5" id="KW-0408">Iron</keyword>
<dbReference type="PROSITE" id="PS50887">
    <property type="entry name" value="GGDEF"/>
    <property type="match status" value="1"/>
</dbReference>
<dbReference type="PROSITE" id="PS00550">
    <property type="entry name" value="HEMERYTHRINS"/>
    <property type="match status" value="1"/>
</dbReference>
<feature type="domain" description="GGDEF" evidence="7">
    <location>
        <begin position="183"/>
        <end position="312"/>
    </location>
</feature>
<dbReference type="EMBL" id="QJPH01000592">
    <property type="protein sequence ID" value="PZN68887.1"/>
    <property type="molecule type" value="Genomic_DNA"/>
</dbReference>
<dbReference type="SMART" id="SM00091">
    <property type="entry name" value="PAS"/>
    <property type="match status" value="1"/>
</dbReference>